<feature type="region of interest" description="Disordered" evidence="1">
    <location>
        <begin position="376"/>
        <end position="458"/>
    </location>
</feature>
<feature type="compositionally biased region" description="Low complexity" evidence="1">
    <location>
        <begin position="345"/>
        <end position="357"/>
    </location>
</feature>
<feature type="compositionally biased region" description="Low complexity" evidence="1">
    <location>
        <begin position="269"/>
        <end position="281"/>
    </location>
</feature>
<proteinExistence type="predicted"/>
<protein>
    <submittedName>
        <fullName evidence="2">Uncharacterized protein</fullName>
    </submittedName>
</protein>
<organism evidence="2 3">
    <name type="scientific">Steinernema hermaphroditum</name>
    <dbReference type="NCBI Taxonomy" id="289476"/>
    <lineage>
        <taxon>Eukaryota</taxon>
        <taxon>Metazoa</taxon>
        <taxon>Ecdysozoa</taxon>
        <taxon>Nematoda</taxon>
        <taxon>Chromadorea</taxon>
        <taxon>Rhabditida</taxon>
        <taxon>Tylenchina</taxon>
        <taxon>Panagrolaimomorpha</taxon>
        <taxon>Strongyloidoidea</taxon>
        <taxon>Steinernematidae</taxon>
        <taxon>Steinernema</taxon>
    </lineage>
</organism>
<feature type="region of interest" description="Disordered" evidence="1">
    <location>
        <begin position="231"/>
        <end position="327"/>
    </location>
</feature>
<evidence type="ECO:0000313" key="3">
    <source>
        <dbReference type="Proteomes" id="UP001175271"/>
    </source>
</evidence>
<sequence>MFFFSLCPTCGLSKRKKKKAKEPKPPPEDDDPDNTYGVIPPPESTTDGAVSAVSFRNNGKQRSFLLSRYSQPPANPKVQTIYPTIAGHNALQRAETNSRKSVPSTSRELPSLPAFSNAATNLSGIPHIDDSAQAMYESLDPDDESVSDPVYSKVEDNSAGPSGASQKQYDYPIFSKHRKGKKMSAEDPLYQSASQIYTAGSEDPYSSIVSEGKNDDSSGIYDVGYAKVHDKAGPSTVASSSRPAVIPIPKSLDHLYSKIKRDPTRKRSNSPSPGPSHISPSTVVLPASAPNTRIVPIIMSNTTARQENESGSGSIVGSDLSREPSYRYITVRESIDVVRDRVNRQQQQQQQQQEQMQRSASSSAPIREHYYSTIGNDYESVGESTPPTHPPTAATLPPSGQRFSINRSTIPSVHSPSSANLDPLTLSVGSPETPPKPPTSPIPDRYGSRQNTDTPRSAASNCDVVTVIADLLGDDGAATQMLNDGISMGAELLSGRRAQPSSSRRCQTTQTREIPFKTSGIPVAPVHRKNSSSCQDISTQTATERRASTSSVVSGSSSAKKKAYKMSPSRSMPMPTAQDYVSPIDLGTERNWPLCTSR</sequence>
<accession>A0AA39HAL6</accession>
<name>A0AA39HAL6_9BILA</name>
<feature type="region of interest" description="Disordered" evidence="1">
    <location>
        <begin position="129"/>
        <end position="171"/>
    </location>
</feature>
<comment type="caution">
    <text evidence="2">The sequence shown here is derived from an EMBL/GenBank/DDBJ whole genome shotgun (WGS) entry which is preliminary data.</text>
</comment>
<feature type="compositionally biased region" description="Polar residues" evidence="1">
    <location>
        <begin position="159"/>
        <end position="168"/>
    </location>
</feature>
<dbReference type="AlphaFoldDB" id="A0AA39HAL6"/>
<evidence type="ECO:0000313" key="2">
    <source>
        <dbReference type="EMBL" id="KAK0402295.1"/>
    </source>
</evidence>
<feature type="region of interest" description="Disordered" evidence="1">
    <location>
        <begin position="92"/>
        <end position="113"/>
    </location>
</feature>
<feature type="compositionally biased region" description="Polar residues" evidence="1">
    <location>
        <begin position="531"/>
        <end position="542"/>
    </location>
</feature>
<evidence type="ECO:0000256" key="1">
    <source>
        <dbReference type="SAM" id="MobiDB-lite"/>
    </source>
</evidence>
<feature type="region of interest" description="Disordered" evidence="1">
    <location>
        <begin position="341"/>
        <end position="364"/>
    </location>
</feature>
<reference evidence="2" key="1">
    <citation type="submission" date="2023-06" db="EMBL/GenBank/DDBJ databases">
        <title>Genomic analysis of the entomopathogenic nematode Steinernema hermaphroditum.</title>
        <authorList>
            <person name="Schwarz E.M."/>
            <person name="Heppert J.K."/>
            <person name="Baniya A."/>
            <person name="Schwartz H.T."/>
            <person name="Tan C.-H."/>
            <person name="Antoshechkin I."/>
            <person name="Sternberg P.W."/>
            <person name="Goodrich-Blair H."/>
            <person name="Dillman A.R."/>
        </authorList>
    </citation>
    <scope>NUCLEOTIDE SEQUENCE</scope>
    <source>
        <strain evidence="2">PS9179</strain>
        <tissue evidence="2">Whole animal</tissue>
    </source>
</reference>
<feature type="compositionally biased region" description="Polar residues" evidence="1">
    <location>
        <begin position="401"/>
        <end position="420"/>
    </location>
</feature>
<feature type="region of interest" description="Disordered" evidence="1">
    <location>
        <begin position="13"/>
        <end position="49"/>
    </location>
</feature>
<feature type="compositionally biased region" description="Pro residues" evidence="1">
    <location>
        <begin position="432"/>
        <end position="441"/>
    </location>
</feature>
<feature type="compositionally biased region" description="Polar residues" evidence="1">
    <location>
        <begin position="448"/>
        <end position="458"/>
    </location>
</feature>
<feature type="compositionally biased region" description="Low complexity" evidence="1">
    <location>
        <begin position="548"/>
        <end position="558"/>
    </location>
</feature>
<gene>
    <name evidence="2" type="ORF">QR680_016255</name>
</gene>
<feature type="compositionally biased region" description="Polar residues" evidence="1">
    <location>
        <begin position="99"/>
        <end position="108"/>
    </location>
</feature>
<keyword evidence="3" id="KW-1185">Reference proteome</keyword>
<dbReference type="Proteomes" id="UP001175271">
    <property type="component" value="Unassembled WGS sequence"/>
</dbReference>
<dbReference type="EMBL" id="JAUCMV010000004">
    <property type="protein sequence ID" value="KAK0402295.1"/>
    <property type="molecule type" value="Genomic_DNA"/>
</dbReference>
<feature type="region of interest" description="Disordered" evidence="1">
    <location>
        <begin position="524"/>
        <end position="582"/>
    </location>
</feature>
<feature type="compositionally biased region" description="Basic and acidic residues" evidence="1">
    <location>
        <begin position="251"/>
        <end position="262"/>
    </location>
</feature>
<feature type="compositionally biased region" description="Polar residues" evidence="1">
    <location>
        <begin position="299"/>
        <end position="315"/>
    </location>
</feature>